<feature type="chain" id="PRO_5003999178" evidence="1">
    <location>
        <begin position="19"/>
        <end position="197"/>
    </location>
</feature>
<reference evidence="3" key="1">
    <citation type="submission" date="2012-07" db="EMBL/GenBank/DDBJ databases">
        <title>Genome of the Chinese tree shrew, a rising model animal genetically related to primates.</title>
        <authorList>
            <person name="Zhang G."/>
            <person name="Fan Y."/>
            <person name="Yao Y."/>
            <person name="Huang Z."/>
        </authorList>
    </citation>
    <scope>NUCLEOTIDE SEQUENCE [LARGE SCALE GENOMIC DNA]</scope>
</reference>
<reference evidence="3" key="2">
    <citation type="journal article" date="2013" name="Nat. Commun.">
        <title>Genome of the Chinese tree shrew.</title>
        <authorList>
            <person name="Fan Y."/>
            <person name="Huang Z.Y."/>
            <person name="Cao C.C."/>
            <person name="Chen C.S."/>
            <person name="Chen Y.X."/>
            <person name="Fan D.D."/>
            <person name="He J."/>
            <person name="Hou H.L."/>
            <person name="Hu L."/>
            <person name="Hu X.T."/>
            <person name="Jiang X.T."/>
            <person name="Lai R."/>
            <person name="Lang Y.S."/>
            <person name="Liang B."/>
            <person name="Liao S.G."/>
            <person name="Mu D."/>
            <person name="Ma Y.Y."/>
            <person name="Niu Y.Y."/>
            <person name="Sun X.Q."/>
            <person name="Xia J.Q."/>
            <person name="Xiao J."/>
            <person name="Xiong Z.Q."/>
            <person name="Xu L."/>
            <person name="Yang L."/>
            <person name="Zhang Y."/>
            <person name="Zhao W."/>
            <person name="Zhao X.D."/>
            <person name="Zheng Y.T."/>
            <person name="Zhou J.M."/>
            <person name="Zhu Y.B."/>
            <person name="Zhang G.J."/>
            <person name="Wang J."/>
            <person name="Yao Y.G."/>
        </authorList>
    </citation>
    <scope>NUCLEOTIDE SEQUENCE [LARGE SCALE GENOMIC DNA]</scope>
</reference>
<feature type="signal peptide" evidence="1">
    <location>
        <begin position="1"/>
        <end position="18"/>
    </location>
</feature>
<dbReference type="Proteomes" id="UP000011518">
    <property type="component" value="Unassembled WGS sequence"/>
</dbReference>
<dbReference type="InParanoid" id="L9JEL2"/>
<protein>
    <submittedName>
        <fullName evidence="2">Uncharacterized protein</fullName>
    </submittedName>
</protein>
<accession>L9JEL2</accession>
<keyword evidence="3" id="KW-1185">Reference proteome</keyword>
<evidence type="ECO:0000256" key="1">
    <source>
        <dbReference type="SAM" id="SignalP"/>
    </source>
</evidence>
<evidence type="ECO:0000313" key="2">
    <source>
        <dbReference type="EMBL" id="ELW49035.1"/>
    </source>
</evidence>
<keyword evidence="1" id="KW-0732">Signal</keyword>
<dbReference type="AlphaFoldDB" id="L9JEL2"/>
<gene>
    <name evidence="2" type="ORF">TREES_T100000902</name>
</gene>
<organism evidence="2 3">
    <name type="scientific">Tupaia chinensis</name>
    <name type="common">Chinese tree shrew</name>
    <name type="synonym">Tupaia belangeri chinensis</name>
    <dbReference type="NCBI Taxonomy" id="246437"/>
    <lineage>
        <taxon>Eukaryota</taxon>
        <taxon>Metazoa</taxon>
        <taxon>Chordata</taxon>
        <taxon>Craniata</taxon>
        <taxon>Vertebrata</taxon>
        <taxon>Euteleostomi</taxon>
        <taxon>Mammalia</taxon>
        <taxon>Eutheria</taxon>
        <taxon>Euarchontoglires</taxon>
        <taxon>Scandentia</taxon>
        <taxon>Tupaiidae</taxon>
        <taxon>Tupaia</taxon>
    </lineage>
</organism>
<name>L9JEL2_TUPCH</name>
<evidence type="ECO:0000313" key="3">
    <source>
        <dbReference type="Proteomes" id="UP000011518"/>
    </source>
</evidence>
<sequence>MMGQQLVTWLSLLVVISGLKVTLEQVVPEGPCGGAARSCCWFGFAGHPRPEAAGAWVPEEMPREGGQPGITTEWDEALGQGTLSGGWCTTPGPWALRSPDMPPREGQAEEPGGVYGSPTQLGTAQWHPVSMTVDPKTFLRSKSEAGQTLYEVGRGWSPPPCIDAIRSLKWASPAGAVTRTFAKPQLIDGLSSRFTGT</sequence>
<proteinExistence type="predicted"/>
<dbReference type="EMBL" id="KB321007">
    <property type="protein sequence ID" value="ELW49035.1"/>
    <property type="molecule type" value="Genomic_DNA"/>
</dbReference>